<dbReference type="AlphaFoldDB" id="A0A1F7UMM1"/>
<evidence type="ECO:0000256" key="1">
    <source>
        <dbReference type="ARBA" id="ARBA00006227"/>
    </source>
</evidence>
<dbReference type="HAMAP" id="MF_01366">
    <property type="entry name" value="Ribosomal_uL13"/>
    <property type="match status" value="1"/>
</dbReference>
<dbReference type="InterPro" id="IPR005823">
    <property type="entry name" value="Ribosomal_uL13_bac-type"/>
</dbReference>
<dbReference type="Pfam" id="PF00572">
    <property type="entry name" value="Ribosomal_L13"/>
    <property type="match status" value="1"/>
</dbReference>
<proteinExistence type="inferred from homology"/>
<evidence type="ECO:0000256" key="3">
    <source>
        <dbReference type="ARBA" id="ARBA00023274"/>
    </source>
</evidence>
<dbReference type="Proteomes" id="UP000176604">
    <property type="component" value="Unassembled WGS sequence"/>
</dbReference>
<accession>A0A1F7UMM1</accession>
<evidence type="ECO:0000256" key="2">
    <source>
        <dbReference type="ARBA" id="ARBA00022980"/>
    </source>
</evidence>
<dbReference type="PIRSF" id="PIRSF002181">
    <property type="entry name" value="Ribosomal_L13"/>
    <property type="match status" value="1"/>
</dbReference>
<dbReference type="Gene3D" id="3.90.1180.10">
    <property type="entry name" value="Ribosomal protein L13"/>
    <property type="match status" value="1"/>
</dbReference>
<comment type="caution">
    <text evidence="5">The sequence shown here is derived from an EMBL/GenBank/DDBJ whole genome shotgun (WGS) entry which is preliminary data.</text>
</comment>
<comment type="similarity">
    <text evidence="1 4">Belongs to the universal ribosomal protein uL13 family.</text>
</comment>
<name>A0A1F7UMM1_9BACT</name>
<dbReference type="InterPro" id="IPR036899">
    <property type="entry name" value="Ribosomal_uL13_sf"/>
</dbReference>
<dbReference type="PANTHER" id="PTHR11545:SF2">
    <property type="entry name" value="LARGE RIBOSOMAL SUBUNIT PROTEIN UL13M"/>
    <property type="match status" value="1"/>
</dbReference>
<reference evidence="5 6" key="1">
    <citation type="journal article" date="2016" name="Nat. Commun.">
        <title>Thousands of microbial genomes shed light on interconnected biogeochemical processes in an aquifer system.</title>
        <authorList>
            <person name="Anantharaman K."/>
            <person name="Brown C.T."/>
            <person name="Hug L.A."/>
            <person name="Sharon I."/>
            <person name="Castelle C.J."/>
            <person name="Probst A.J."/>
            <person name="Thomas B.C."/>
            <person name="Singh A."/>
            <person name="Wilkins M.J."/>
            <person name="Karaoz U."/>
            <person name="Brodie E.L."/>
            <person name="Williams K.H."/>
            <person name="Hubbard S.S."/>
            <person name="Banfield J.F."/>
        </authorList>
    </citation>
    <scope>NUCLEOTIDE SEQUENCE [LARGE SCALE GENOMIC DNA]</scope>
</reference>
<comment type="subunit">
    <text evidence="4">Part of the 50S ribosomal subunit.</text>
</comment>
<organism evidence="5 6">
    <name type="scientific">Candidatus Uhrbacteria bacterium RIFCSPHIGHO2_12_FULL_54_23</name>
    <dbReference type="NCBI Taxonomy" id="1802397"/>
    <lineage>
        <taxon>Bacteria</taxon>
        <taxon>Candidatus Uhriibacteriota</taxon>
    </lineage>
</organism>
<comment type="function">
    <text evidence="4">This protein is one of the early assembly proteins of the 50S ribosomal subunit, although it is not seen to bind rRNA by itself. It is important during the early stages of 50S assembly.</text>
</comment>
<dbReference type="PANTHER" id="PTHR11545">
    <property type="entry name" value="RIBOSOMAL PROTEIN L13"/>
    <property type="match status" value="1"/>
</dbReference>
<dbReference type="CDD" id="cd00392">
    <property type="entry name" value="Ribosomal_L13"/>
    <property type="match status" value="1"/>
</dbReference>
<evidence type="ECO:0000313" key="6">
    <source>
        <dbReference type="Proteomes" id="UP000176604"/>
    </source>
</evidence>
<evidence type="ECO:0000313" key="5">
    <source>
        <dbReference type="EMBL" id="OGL79530.1"/>
    </source>
</evidence>
<dbReference type="STRING" id="1802397.A3J43_00355"/>
<dbReference type="GO" id="GO:0003735">
    <property type="term" value="F:structural constituent of ribosome"/>
    <property type="evidence" value="ECO:0007669"/>
    <property type="project" value="InterPro"/>
</dbReference>
<keyword evidence="3 4" id="KW-0687">Ribonucleoprotein</keyword>
<dbReference type="GO" id="GO:0017148">
    <property type="term" value="P:negative regulation of translation"/>
    <property type="evidence" value="ECO:0007669"/>
    <property type="project" value="TreeGrafter"/>
</dbReference>
<evidence type="ECO:0000256" key="4">
    <source>
        <dbReference type="HAMAP-Rule" id="MF_01366"/>
    </source>
</evidence>
<protein>
    <recommendedName>
        <fullName evidence="4">Large ribosomal subunit protein uL13</fullName>
    </recommendedName>
</protein>
<dbReference type="GO" id="GO:0022625">
    <property type="term" value="C:cytosolic large ribosomal subunit"/>
    <property type="evidence" value="ECO:0007669"/>
    <property type="project" value="TreeGrafter"/>
</dbReference>
<dbReference type="NCBIfam" id="TIGR01066">
    <property type="entry name" value="rplM_bact"/>
    <property type="match status" value="1"/>
</dbReference>
<dbReference type="EMBL" id="MGEF01000006">
    <property type="protein sequence ID" value="OGL79530.1"/>
    <property type="molecule type" value="Genomic_DNA"/>
</dbReference>
<sequence length="120" mass="13691">MKNGLPRETITLDASGKSLGRLATETARFLQGKHAVTWSPNIDAGARVVIQHLRKAKFTGSKMTGKIYYRHTNYPGNMKTATLKEKWEKRPGNVFHDVVSRMLPKNKLRKEMLKRLTIEV</sequence>
<dbReference type="GO" id="GO:0003729">
    <property type="term" value="F:mRNA binding"/>
    <property type="evidence" value="ECO:0007669"/>
    <property type="project" value="TreeGrafter"/>
</dbReference>
<dbReference type="InterPro" id="IPR005822">
    <property type="entry name" value="Ribosomal_uL13"/>
</dbReference>
<dbReference type="SUPFAM" id="SSF52161">
    <property type="entry name" value="Ribosomal protein L13"/>
    <property type="match status" value="1"/>
</dbReference>
<keyword evidence="2 4" id="KW-0689">Ribosomal protein</keyword>
<dbReference type="GO" id="GO:0006412">
    <property type="term" value="P:translation"/>
    <property type="evidence" value="ECO:0007669"/>
    <property type="project" value="UniProtKB-UniRule"/>
</dbReference>
<gene>
    <name evidence="4" type="primary">rplM</name>
    <name evidence="5" type="ORF">A3J43_00355</name>
</gene>